<gene>
    <name evidence="6" type="ORF">SAMN04487969_113137</name>
</gene>
<dbReference type="SMART" id="SM00342">
    <property type="entry name" value="HTH_ARAC"/>
    <property type="match status" value="1"/>
</dbReference>
<dbReference type="PANTHER" id="PTHR43280">
    <property type="entry name" value="ARAC-FAMILY TRANSCRIPTIONAL REGULATOR"/>
    <property type="match status" value="1"/>
</dbReference>
<keyword evidence="4" id="KW-1133">Transmembrane helix</keyword>
<dbReference type="InterPro" id="IPR018060">
    <property type="entry name" value="HTH_AraC"/>
</dbReference>
<evidence type="ECO:0000256" key="4">
    <source>
        <dbReference type="SAM" id="Phobius"/>
    </source>
</evidence>
<dbReference type="RefSeq" id="WP_046232833.1">
    <property type="nucleotide sequence ID" value="NZ_FONN01000013.1"/>
</dbReference>
<dbReference type="Pfam" id="PF17853">
    <property type="entry name" value="GGDEF_2"/>
    <property type="match status" value="1"/>
</dbReference>
<keyword evidence="1" id="KW-0805">Transcription regulation</keyword>
<dbReference type="PANTHER" id="PTHR43280:SF2">
    <property type="entry name" value="HTH-TYPE TRANSCRIPTIONAL REGULATOR EXSA"/>
    <property type="match status" value="1"/>
</dbReference>
<keyword evidence="2 6" id="KW-0238">DNA-binding</keyword>
<feature type="domain" description="HTH araC/xylS-type" evidence="5">
    <location>
        <begin position="669"/>
        <end position="768"/>
    </location>
</feature>
<proteinExistence type="predicted"/>
<feature type="transmembrane region" description="Helical" evidence="4">
    <location>
        <begin position="13"/>
        <end position="37"/>
    </location>
</feature>
<dbReference type="InterPro" id="IPR041522">
    <property type="entry name" value="CdaR_GGDEF"/>
</dbReference>
<feature type="transmembrane region" description="Helical" evidence="4">
    <location>
        <begin position="304"/>
        <end position="328"/>
    </location>
</feature>
<evidence type="ECO:0000256" key="1">
    <source>
        <dbReference type="ARBA" id="ARBA00023015"/>
    </source>
</evidence>
<evidence type="ECO:0000256" key="2">
    <source>
        <dbReference type="ARBA" id="ARBA00023125"/>
    </source>
</evidence>
<dbReference type="EMBL" id="FONN01000013">
    <property type="protein sequence ID" value="SFF08864.1"/>
    <property type="molecule type" value="Genomic_DNA"/>
</dbReference>
<evidence type="ECO:0000313" key="7">
    <source>
        <dbReference type="Proteomes" id="UP000183410"/>
    </source>
</evidence>
<dbReference type="Gene3D" id="1.10.10.60">
    <property type="entry name" value="Homeodomain-like"/>
    <property type="match status" value="2"/>
</dbReference>
<accession>A0A1I2FTW3</accession>
<keyword evidence="4" id="KW-0472">Membrane</keyword>
<dbReference type="Gene3D" id="3.30.450.20">
    <property type="entry name" value="PAS domain"/>
    <property type="match status" value="1"/>
</dbReference>
<dbReference type="GO" id="GO:0003700">
    <property type="term" value="F:DNA-binding transcription factor activity"/>
    <property type="evidence" value="ECO:0007669"/>
    <property type="project" value="InterPro"/>
</dbReference>
<dbReference type="InterPro" id="IPR009057">
    <property type="entry name" value="Homeodomain-like_sf"/>
</dbReference>
<dbReference type="AlphaFoldDB" id="A0A1I2FTW3"/>
<keyword evidence="4" id="KW-0812">Transmembrane</keyword>
<protein>
    <submittedName>
        <fullName evidence="6">Two-component response regulator, YesN/AraC family, consists of REC and AraC-type DNA-binding domains</fullName>
    </submittedName>
</protein>
<dbReference type="Proteomes" id="UP000183410">
    <property type="component" value="Unassembled WGS sequence"/>
</dbReference>
<dbReference type="Pfam" id="PF12833">
    <property type="entry name" value="HTH_18"/>
    <property type="match status" value="1"/>
</dbReference>
<evidence type="ECO:0000313" key="6">
    <source>
        <dbReference type="EMBL" id="SFF08864.1"/>
    </source>
</evidence>
<keyword evidence="3" id="KW-0804">Transcription</keyword>
<reference evidence="7" key="1">
    <citation type="submission" date="2016-10" db="EMBL/GenBank/DDBJ databases">
        <authorList>
            <person name="Varghese N."/>
            <person name="Submissions S."/>
        </authorList>
    </citation>
    <scope>NUCLEOTIDE SEQUENCE [LARGE SCALE GENOMIC DNA]</scope>
    <source>
        <strain evidence="7">CGMCC 1.10223</strain>
    </source>
</reference>
<keyword evidence="7" id="KW-1185">Reference proteome</keyword>
<dbReference type="PROSITE" id="PS01124">
    <property type="entry name" value="HTH_ARAC_FAMILY_2"/>
    <property type="match status" value="1"/>
</dbReference>
<evidence type="ECO:0000259" key="5">
    <source>
        <dbReference type="PROSITE" id="PS01124"/>
    </source>
</evidence>
<dbReference type="GO" id="GO:0043565">
    <property type="term" value="F:sequence-specific DNA binding"/>
    <property type="evidence" value="ECO:0007669"/>
    <property type="project" value="InterPro"/>
</dbReference>
<sequence length="783" mass="89625">MWGIKQFVQQRKLLLKMIFSYLIVSFILIGIFSFLVVDKVTGNLTDDIFDSVETMNNQSFNTANVLLSSTYTYFSSVYIGNEHIINGLYGEQFSVLDTYRINQYLIDLKAANPLIESIYIYNFENDTVFSSETMLQKVDDFYDKDMTQIIKNTNTSKLGIFIPRHLAALKSDQKIDKNLISLVYSKYATKEIVDSTFVVNLDQQTLQNLVTKGIGNESLLSMIINEEGTVISHSDPSLINQNWGSEAHIKKVIQSKFGKGELREEIDGKSYLISYMKADSLGWSFIGMAEINSLLTKVDKLKQFIVWLTVIFIAIAALMVLFSIRLIYTPIHRLIKRVGSSLGELRDGAQLNEYEFLTKSFQHLESKVSDLQHNISGYKPARRKELLTFVVKGGYVPHVHNKQLSELGIRFKGDLFQVCMLRLDGYEQHFGRMDLMDVSLIKYAAANIAEEIIAGQLQASVFDDQDDGIVMLLHWASESEITQQAILKIIQDVQASISSYLKISVTAAVGSVVHTIEEIPHSWNLTYHASRYRLIYGHHAFITSEDIRTNEQKEHEYPIAFEKAITDSLKMGEREKLQQAIGDFFHELKGYPYDEIMFFLSQLCGSMIRIFKGMLNEEDLMYNGISALPEKIRKQETIEQMEVEFQAVCEQIMERRDQNSSQKNVKVVLIITDLIQQEFDNPNLSVEGLAEQVGLSTNYARKIFKDQTGKSITQYVTDYRFEKAKQLLLETDHLAGTICEMIGLTSKNHFYAAFKKYTGKSPIHFRKEYQLIDKLKDIQTQEG</sequence>
<organism evidence="6 7">
    <name type="scientific">Paenibacillus algorifonticola</name>
    <dbReference type="NCBI Taxonomy" id="684063"/>
    <lineage>
        <taxon>Bacteria</taxon>
        <taxon>Bacillati</taxon>
        <taxon>Bacillota</taxon>
        <taxon>Bacilli</taxon>
        <taxon>Bacillales</taxon>
        <taxon>Paenibacillaceae</taxon>
        <taxon>Paenibacillus</taxon>
    </lineage>
</organism>
<dbReference type="SUPFAM" id="SSF46689">
    <property type="entry name" value="Homeodomain-like"/>
    <property type="match status" value="1"/>
</dbReference>
<name>A0A1I2FTW3_9BACL</name>
<evidence type="ECO:0000256" key="3">
    <source>
        <dbReference type="ARBA" id="ARBA00023163"/>
    </source>
</evidence>